<protein>
    <recommendedName>
        <fullName evidence="3">Reverse transcriptase domain-containing protein</fullName>
    </recommendedName>
</protein>
<organism evidence="1 2">
    <name type="scientific">Diabrotica virgifera virgifera</name>
    <name type="common">western corn rootworm</name>
    <dbReference type="NCBI Taxonomy" id="50390"/>
    <lineage>
        <taxon>Eukaryota</taxon>
        <taxon>Metazoa</taxon>
        <taxon>Ecdysozoa</taxon>
        <taxon>Arthropoda</taxon>
        <taxon>Hexapoda</taxon>
        <taxon>Insecta</taxon>
        <taxon>Pterygota</taxon>
        <taxon>Neoptera</taxon>
        <taxon>Endopterygota</taxon>
        <taxon>Coleoptera</taxon>
        <taxon>Polyphaga</taxon>
        <taxon>Cucujiformia</taxon>
        <taxon>Chrysomeloidea</taxon>
        <taxon>Chrysomelidae</taxon>
        <taxon>Galerucinae</taxon>
        <taxon>Diabroticina</taxon>
        <taxon>Diabroticites</taxon>
        <taxon>Diabrotica</taxon>
    </lineage>
</organism>
<sequence>MPDALNTVFGYVLMGPCSAVPMASATSFCHVDQMVSLEESVKQFWSLQTVPEVECSAPEVECSAPEYILCEKIFVENVCGDGSGRYTGALPFRELSPVFPGMFELAVNRFLSLEKRLLKMHTVYQEYCTFMKDYLDLHHLEIVSETSQPLSCYYIPHHAVLKPDSLTTKLLVVFNASARIGNQNSPNQCLFTGKKLQQDILTILLGFRLHKYVLSTDIKHIYRQIRVDKSHCDYQRIVFRVSPDEELQEFRLLTVTYGVSSASFLALRTLLQLSEDEGREFPLAAEVLSTITYVDDIVCGGDTL</sequence>
<reference evidence="1" key="1">
    <citation type="submission" date="2025-05" db="UniProtKB">
        <authorList>
            <consortium name="EnsemblMetazoa"/>
        </authorList>
    </citation>
    <scope>IDENTIFICATION</scope>
</reference>
<dbReference type="PANTHER" id="PTHR47331">
    <property type="entry name" value="PHD-TYPE DOMAIN-CONTAINING PROTEIN"/>
    <property type="match status" value="1"/>
</dbReference>
<keyword evidence="2" id="KW-1185">Reference proteome</keyword>
<dbReference type="SUPFAM" id="SSF56672">
    <property type="entry name" value="DNA/RNA polymerases"/>
    <property type="match status" value="1"/>
</dbReference>
<dbReference type="GeneID" id="126891285"/>
<dbReference type="EnsemblMetazoa" id="XM_050660464.1">
    <property type="protein sequence ID" value="XP_050516421.1"/>
    <property type="gene ID" value="LOC126891285"/>
</dbReference>
<evidence type="ECO:0000313" key="1">
    <source>
        <dbReference type="EnsemblMetazoa" id="XP_050516421.1"/>
    </source>
</evidence>
<evidence type="ECO:0000313" key="2">
    <source>
        <dbReference type="Proteomes" id="UP001652700"/>
    </source>
</evidence>
<proteinExistence type="predicted"/>
<name>A0ABM5L1V4_DIAVI</name>
<evidence type="ECO:0008006" key="3">
    <source>
        <dbReference type="Google" id="ProtNLM"/>
    </source>
</evidence>
<dbReference type="Proteomes" id="UP001652700">
    <property type="component" value="Unplaced"/>
</dbReference>
<dbReference type="PANTHER" id="PTHR47331:SF5">
    <property type="entry name" value="RIBONUCLEASE H"/>
    <property type="match status" value="1"/>
</dbReference>
<dbReference type="RefSeq" id="XP_050516421.1">
    <property type="nucleotide sequence ID" value="XM_050660464.1"/>
</dbReference>
<dbReference type="InterPro" id="IPR043502">
    <property type="entry name" value="DNA/RNA_pol_sf"/>
</dbReference>
<accession>A0ABM5L1V4</accession>